<protein>
    <submittedName>
        <fullName evidence="1">Uncharacterized protein</fullName>
    </submittedName>
</protein>
<keyword evidence="2" id="KW-1185">Reference proteome</keyword>
<evidence type="ECO:0000313" key="1">
    <source>
        <dbReference type="EMBL" id="AAQ14607.1"/>
    </source>
</evidence>
<organism evidence="1 2">
    <name type="scientific">Salmonella phage Felix O1 (isolate Felix O1-VT1)</name>
    <name type="common">Bacteriophage Felix O1</name>
    <dbReference type="NCBI Taxonomy" id="1283336"/>
    <lineage>
        <taxon>Viruses</taxon>
        <taxon>Duplodnaviria</taxon>
        <taxon>Heunggongvirae</taxon>
        <taxon>Uroviricota</taxon>
        <taxon>Caudoviricetes</taxon>
        <taxon>Andersonviridae</taxon>
        <taxon>Ounavirinae</taxon>
        <taxon>Felixounavirus</taxon>
        <taxon>Felixounavirus felixO1</taxon>
    </lineage>
</organism>
<sequence>MLNTVNVDINLFETLHHFVISHPYQTPMILDGFFKKVNTIFKSFCITSCSYYCDCSI</sequence>
<proteinExistence type="predicted"/>
<organismHost>
    <name type="scientific">Salmonella</name>
    <dbReference type="NCBI Taxonomy" id="590"/>
</organismHost>
<reference evidence="1 2" key="1">
    <citation type="submission" date="2000-11" db="EMBL/GenBank/DDBJ databases">
        <title>Bacteriophage Felix O1: Genetic Characterization.</title>
        <authorList>
            <person name="Sriranganathan N."/>
            <person name="Whichard J.M."/>
            <person name="Pierson F.W."/>
            <person name="Kapur V."/>
            <person name="Weigt L.A."/>
        </authorList>
    </citation>
    <scope>NUCLEOTIDE SEQUENCE [LARGE SCALE GENOMIC DNA]</scope>
    <source>
        <strain evidence="1">Felix O1-VT1</strain>
    </source>
</reference>
<name>Q6KGT3_BPFO1</name>
<dbReference type="Proteomes" id="UP000009070">
    <property type="component" value="Segment"/>
</dbReference>
<accession>Q6KGT3</accession>
<dbReference type="EMBL" id="AF320576">
    <property type="protein sequence ID" value="AAQ14607.1"/>
    <property type="molecule type" value="Genomic_DNA"/>
</dbReference>
<evidence type="ECO:0000313" key="2">
    <source>
        <dbReference type="Proteomes" id="UP000009070"/>
    </source>
</evidence>